<protein>
    <recommendedName>
        <fullName evidence="3">HPr-rel-A system PqqD family peptide chaperone</fullName>
    </recommendedName>
</protein>
<sequence>MIFDKASGDTHLISEPAGSLLECLQLGAASFEDLAKRVFGQTETLPKLESHQILKTMTEELTRLGLIAEFHI</sequence>
<evidence type="ECO:0000313" key="2">
    <source>
        <dbReference type="Proteomes" id="UP000286806"/>
    </source>
</evidence>
<dbReference type="EMBL" id="BGOW01000001">
    <property type="protein sequence ID" value="GBL44236.1"/>
    <property type="molecule type" value="Genomic_DNA"/>
</dbReference>
<evidence type="ECO:0000313" key="1">
    <source>
        <dbReference type="EMBL" id="GBL44236.1"/>
    </source>
</evidence>
<name>A0A401J9J9_9PROT</name>
<evidence type="ECO:0008006" key="3">
    <source>
        <dbReference type="Google" id="ProtNLM"/>
    </source>
</evidence>
<gene>
    <name evidence="1" type="ORF">SFMTTN_0031</name>
</gene>
<dbReference type="InterPro" id="IPR027599">
    <property type="entry name" value="PqqD-rel_X"/>
</dbReference>
<dbReference type="AlphaFoldDB" id="A0A401J9J9"/>
<dbReference type="NCBIfam" id="TIGR04353">
    <property type="entry name" value="PqqD_rel_X"/>
    <property type="match status" value="1"/>
</dbReference>
<proteinExistence type="predicted"/>
<dbReference type="Proteomes" id="UP000286806">
    <property type="component" value="Unassembled WGS sequence"/>
</dbReference>
<accession>A0A401J9J9</accession>
<reference evidence="1 2" key="1">
    <citation type="journal article" date="2019" name="Front. Microbiol.">
        <title>Genomes of Neutrophilic Sulfur-Oxidizing Chemolithoautotrophs Representing 9 Proteobacterial Species From 8 Genera.</title>
        <authorList>
            <person name="Watanabe T."/>
            <person name="Kojima H."/>
            <person name="Umezawa K."/>
            <person name="Hori C."/>
            <person name="Takasuka T.E."/>
            <person name="Kato Y."/>
            <person name="Fukui M."/>
        </authorList>
    </citation>
    <scope>NUCLEOTIDE SEQUENCE [LARGE SCALE GENOMIC DNA]</scope>
    <source>
        <strain evidence="1 2">TTN</strain>
    </source>
</reference>
<comment type="caution">
    <text evidence="1">The sequence shown here is derived from an EMBL/GenBank/DDBJ whole genome shotgun (WGS) entry which is preliminary data.</text>
</comment>
<organism evidence="1 2">
    <name type="scientific">Sulfuriferula multivorans</name>
    <dbReference type="NCBI Taxonomy" id="1559896"/>
    <lineage>
        <taxon>Bacteria</taxon>
        <taxon>Pseudomonadati</taxon>
        <taxon>Pseudomonadota</taxon>
        <taxon>Betaproteobacteria</taxon>
        <taxon>Nitrosomonadales</taxon>
        <taxon>Sulfuricellaceae</taxon>
        <taxon>Sulfuriferula</taxon>
    </lineage>
</organism>
<keyword evidence="2" id="KW-1185">Reference proteome</keyword>